<dbReference type="InterPro" id="IPR046542">
    <property type="entry name" value="DUF6801"/>
</dbReference>
<accession>A0A918GPU1</accession>
<dbReference type="Pfam" id="PF20611">
    <property type="entry name" value="DUF6801"/>
    <property type="match status" value="2"/>
</dbReference>
<name>A0A918GPU1_9PSEU</name>
<reference evidence="4" key="1">
    <citation type="journal article" date="2014" name="Int. J. Syst. Evol. Microbiol.">
        <title>Complete genome sequence of Corynebacterium casei LMG S-19264T (=DSM 44701T), isolated from a smear-ripened cheese.</title>
        <authorList>
            <consortium name="US DOE Joint Genome Institute (JGI-PGF)"/>
            <person name="Walter F."/>
            <person name="Albersmeier A."/>
            <person name="Kalinowski J."/>
            <person name="Ruckert C."/>
        </authorList>
    </citation>
    <scope>NUCLEOTIDE SEQUENCE</scope>
    <source>
        <strain evidence="4">JCM 3276</strain>
    </source>
</reference>
<keyword evidence="2" id="KW-1133">Transmembrane helix</keyword>
<evidence type="ECO:0000256" key="1">
    <source>
        <dbReference type="SAM" id="MobiDB-lite"/>
    </source>
</evidence>
<keyword evidence="2" id="KW-0812">Transmembrane</keyword>
<dbReference type="PROSITE" id="PS51318">
    <property type="entry name" value="TAT"/>
    <property type="match status" value="1"/>
</dbReference>
<feature type="compositionally biased region" description="Pro residues" evidence="1">
    <location>
        <begin position="556"/>
        <end position="568"/>
    </location>
</feature>
<feature type="transmembrane region" description="Helical" evidence="2">
    <location>
        <begin position="579"/>
        <end position="599"/>
    </location>
</feature>
<dbReference type="InterPro" id="IPR006311">
    <property type="entry name" value="TAT_signal"/>
</dbReference>
<reference evidence="4" key="2">
    <citation type="submission" date="2020-09" db="EMBL/GenBank/DDBJ databases">
        <authorList>
            <person name="Sun Q."/>
            <person name="Ohkuma M."/>
        </authorList>
    </citation>
    <scope>NUCLEOTIDE SEQUENCE</scope>
    <source>
        <strain evidence="4">JCM 3276</strain>
    </source>
</reference>
<evidence type="ECO:0000259" key="3">
    <source>
        <dbReference type="Pfam" id="PF20611"/>
    </source>
</evidence>
<gene>
    <name evidence="4" type="ORF">GCM10010171_49080</name>
</gene>
<protein>
    <recommendedName>
        <fullName evidence="3">DUF6801 domain-containing protein</fullName>
    </recommendedName>
</protein>
<keyword evidence="5" id="KW-1185">Reference proteome</keyword>
<feature type="compositionally biased region" description="Low complexity" evidence="1">
    <location>
        <begin position="203"/>
        <end position="243"/>
    </location>
</feature>
<feature type="compositionally biased region" description="Low complexity" evidence="1">
    <location>
        <begin position="420"/>
        <end position="555"/>
    </location>
</feature>
<feature type="domain" description="DUF6801" evidence="3">
    <location>
        <begin position="46"/>
        <end position="199"/>
    </location>
</feature>
<keyword evidence="2" id="KW-0472">Membrane</keyword>
<evidence type="ECO:0000313" key="5">
    <source>
        <dbReference type="Proteomes" id="UP000660680"/>
    </source>
</evidence>
<feature type="region of interest" description="Disordered" evidence="1">
    <location>
        <begin position="200"/>
        <end position="250"/>
    </location>
</feature>
<evidence type="ECO:0000313" key="4">
    <source>
        <dbReference type="EMBL" id="GGS48026.1"/>
    </source>
</evidence>
<dbReference type="EMBL" id="BMRB01000004">
    <property type="protein sequence ID" value="GGS48026.1"/>
    <property type="molecule type" value="Genomic_DNA"/>
</dbReference>
<comment type="caution">
    <text evidence="4">The sequence shown here is derived from an EMBL/GenBank/DDBJ whole genome shotgun (WGS) entry which is preliminary data.</text>
</comment>
<feature type="region of interest" description="Disordered" evidence="1">
    <location>
        <begin position="419"/>
        <end position="571"/>
    </location>
</feature>
<dbReference type="AlphaFoldDB" id="A0A918GPU1"/>
<sequence>MSTRVKSRRALAAASAVGVAGLVVGGLLMAAGASVAEPVDVDKTLTYSCPFPLIGTQKLAVRIQATIDVPATEGGEIVTRDFSATATVPETATQGLTLVGAKTVEGTAVANITLENAGAALPISLPGLIIPKTDVPASGPFDTVASGPVPTAFPKAGPTSIIVGDFSTTLTPRRADGAETGLGTFTAPCTLDPGQDTTLLSFTVGAPTGTTDPTTDPTTTDPSTTDPTSADPDPTTTTVDPTGTEPPPADAIKVDKVVNYTCPFPLIGVQPLKVRIQADVTPPPAVGGEVVTTNFSATATVPETATQGLTLVGAKTIEGTADAGVVVDNAGEVFDLPIPGLTIPKTDVPASGSFDTVAGGTVPSRAVENPGLTVITVGDFSTTLTPRKADGTETGLGTFTAPCTLVDGQDLELLRFELGDGPTVTTTPTTDPTTTTTVPTTTDPTTTAPTTDPTTTDPTTTDPTTTVPTTTDPTTTTKPTTTTPTTTKPTTTQPTTTKPTTTTTKPTTTTDPSQTTTEPTTTEPTTTQPTTTEPTEPPTDTSWSPTDGPTDTTGPGVPPGDYPSPPPSGGNLADTGVSILLPLGIGAALVAAGVAALLLQRRRAARR</sequence>
<evidence type="ECO:0000256" key="2">
    <source>
        <dbReference type="SAM" id="Phobius"/>
    </source>
</evidence>
<organism evidence="4 5">
    <name type="scientific">Actinokineospora fastidiosa</name>
    <dbReference type="NCBI Taxonomy" id="1816"/>
    <lineage>
        <taxon>Bacteria</taxon>
        <taxon>Bacillati</taxon>
        <taxon>Actinomycetota</taxon>
        <taxon>Actinomycetes</taxon>
        <taxon>Pseudonocardiales</taxon>
        <taxon>Pseudonocardiaceae</taxon>
        <taxon>Actinokineospora</taxon>
    </lineage>
</organism>
<dbReference type="Proteomes" id="UP000660680">
    <property type="component" value="Unassembled WGS sequence"/>
</dbReference>
<dbReference type="RefSeq" id="WP_189212906.1">
    <property type="nucleotide sequence ID" value="NZ_BMRB01000004.1"/>
</dbReference>
<feature type="domain" description="DUF6801" evidence="3">
    <location>
        <begin position="259"/>
        <end position="413"/>
    </location>
</feature>
<proteinExistence type="predicted"/>